<sequence length="230" mass="27095">MEIRKMWPEIKGKVAAVYLIGNTLDDRVYIGSSCHVRNRMSFHFHCLKRDKHHSAKLQNFYNKYGEGVITTSILEICEVDNLIVREQYWIDSYVKHHKESDLMNIAHKAGSCRGIKQNPEVVKARCERAKANRLANHMAEVRESIDKQKRDETEILRRANSKCEICNKHIDLVSDDDFRDYHTIYNTNTDKYWRLATIDSQLLLCYHCHTNIVRQLRHTVKIANWLAKQP</sequence>
<dbReference type="OrthoDB" id="67788at2"/>
<dbReference type="Pfam" id="PF01541">
    <property type="entry name" value="GIY-YIG"/>
    <property type="match status" value="1"/>
</dbReference>
<dbReference type="SMART" id="SM00465">
    <property type="entry name" value="GIYc"/>
    <property type="match status" value="1"/>
</dbReference>
<protein>
    <recommendedName>
        <fullName evidence="1">GIY-YIG domain-containing protein</fullName>
    </recommendedName>
</protein>
<dbReference type="EMBL" id="SRMB01000001">
    <property type="protein sequence ID" value="TGE29764.1"/>
    <property type="molecule type" value="Genomic_DNA"/>
</dbReference>
<dbReference type="InterPro" id="IPR000305">
    <property type="entry name" value="GIY-YIG_endonuc"/>
</dbReference>
<proteinExistence type="predicted"/>
<dbReference type="Gene3D" id="3.40.1440.10">
    <property type="entry name" value="GIY-YIG endonuclease"/>
    <property type="match status" value="1"/>
</dbReference>
<dbReference type="GO" id="GO:0004519">
    <property type="term" value="F:endonuclease activity"/>
    <property type="evidence" value="ECO:0007669"/>
    <property type="project" value="InterPro"/>
</dbReference>
<evidence type="ECO:0000313" key="2">
    <source>
        <dbReference type="EMBL" id="TGE29764.1"/>
    </source>
</evidence>
<organism evidence="2 3">
    <name type="scientific">Hymenobacter metallicola</name>
    <dbReference type="NCBI Taxonomy" id="2563114"/>
    <lineage>
        <taxon>Bacteria</taxon>
        <taxon>Pseudomonadati</taxon>
        <taxon>Bacteroidota</taxon>
        <taxon>Cytophagia</taxon>
        <taxon>Cytophagales</taxon>
        <taxon>Hymenobacteraceae</taxon>
        <taxon>Hymenobacter</taxon>
    </lineage>
</organism>
<dbReference type="AlphaFoldDB" id="A0A4Z0QJ13"/>
<comment type="caution">
    <text evidence="2">The sequence shown here is derived from an EMBL/GenBank/DDBJ whole genome shotgun (WGS) entry which is preliminary data.</text>
</comment>
<evidence type="ECO:0000313" key="3">
    <source>
        <dbReference type="Proteomes" id="UP000298471"/>
    </source>
</evidence>
<feature type="domain" description="GIY-YIG" evidence="1">
    <location>
        <begin position="13"/>
        <end position="99"/>
    </location>
</feature>
<dbReference type="SUPFAM" id="SSF82771">
    <property type="entry name" value="GIY-YIG endonuclease"/>
    <property type="match status" value="1"/>
</dbReference>
<gene>
    <name evidence="2" type="ORF">E5K02_09980</name>
</gene>
<dbReference type="Proteomes" id="UP000298471">
    <property type="component" value="Unassembled WGS sequence"/>
</dbReference>
<dbReference type="InterPro" id="IPR035901">
    <property type="entry name" value="GIY-YIG_endonuc_sf"/>
</dbReference>
<dbReference type="NCBIfam" id="TIGR01453">
    <property type="entry name" value="grpIintron_endo"/>
    <property type="match status" value="1"/>
</dbReference>
<dbReference type="RefSeq" id="WP_135394527.1">
    <property type="nucleotide sequence ID" value="NZ_SRMB01000001.1"/>
</dbReference>
<name>A0A4Z0QJ13_9BACT</name>
<evidence type="ECO:0000259" key="1">
    <source>
        <dbReference type="PROSITE" id="PS50164"/>
    </source>
</evidence>
<reference evidence="2 3" key="1">
    <citation type="submission" date="2019-04" db="EMBL/GenBank/DDBJ databases">
        <authorList>
            <person name="Feng G."/>
            <person name="Zhang J."/>
            <person name="Zhu H."/>
        </authorList>
    </citation>
    <scope>NUCLEOTIDE SEQUENCE [LARGE SCALE GENOMIC DNA]</scope>
    <source>
        <strain evidence="2 3">9PBR-1</strain>
    </source>
</reference>
<accession>A0A4Z0QJ13</accession>
<keyword evidence="3" id="KW-1185">Reference proteome</keyword>
<dbReference type="InterPro" id="IPR006350">
    <property type="entry name" value="Intron_endoG1"/>
</dbReference>
<dbReference type="PROSITE" id="PS50164">
    <property type="entry name" value="GIY_YIG"/>
    <property type="match status" value="1"/>
</dbReference>